<evidence type="ECO:0000313" key="3">
    <source>
        <dbReference type="Proteomes" id="UP000324800"/>
    </source>
</evidence>
<dbReference type="AlphaFoldDB" id="A0A5J4TKS3"/>
<accession>A0A5J4TKS3</accession>
<proteinExistence type="predicted"/>
<dbReference type="Gene3D" id="3.10.10.10">
    <property type="entry name" value="HIV Type 1 Reverse Transcriptase, subunit A, domain 1"/>
    <property type="match status" value="1"/>
</dbReference>
<dbReference type="EMBL" id="SNRW01030362">
    <property type="protein sequence ID" value="KAA6358111.1"/>
    <property type="molecule type" value="Genomic_DNA"/>
</dbReference>
<sequence length="301" mass="34999">MQLTEIKNKYSLQNQHNSKEISATNPKSVVQPAEVSQSTPISSSTQYNSKAVSIVFLVEAVAEEAHINVTVLEIYTHIITPTNQINPKIIRTNFCHNSLHSCKTKHHHRTNNLRNNRNRNESRLHKTFRLTKKNRKLKILRARLIRPNDQHIINQKEVQKEGIMPQYSMDLGKTSVPDRLMARLDQWDKIGGTQTIIRGAQPEWISQAAPFFLQLQQQPRQFRGTLEQEKEYMNQLEKELSSGVVKEMDNVQIFNPTFLVPRQDGRLRKILDCRKINLLTQHAHFKMDGLEELRQILQESD</sequence>
<dbReference type="SUPFAM" id="SSF56672">
    <property type="entry name" value="DNA/RNA polymerases"/>
    <property type="match status" value="1"/>
</dbReference>
<evidence type="ECO:0000256" key="1">
    <source>
        <dbReference type="SAM" id="MobiDB-lite"/>
    </source>
</evidence>
<feature type="region of interest" description="Disordered" evidence="1">
    <location>
        <begin position="14"/>
        <end position="43"/>
    </location>
</feature>
<dbReference type="Proteomes" id="UP000324800">
    <property type="component" value="Unassembled WGS sequence"/>
</dbReference>
<evidence type="ECO:0000313" key="2">
    <source>
        <dbReference type="EMBL" id="KAA6358111.1"/>
    </source>
</evidence>
<protein>
    <submittedName>
        <fullName evidence="2">Uncharacterized protein</fullName>
    </submittedName>
</protein>
<comment type="caution">
    <text evidence="2">The sequence shown here is derived from an EMBL/GenBank/DDBJ whole genome shotgun (WGS) entry which is preliminary data.</text>
</comment>
<name>A0A5J4TKS3_9EUKA</name>
<gene>
    <name evidence="2" type="ORF">EZS28_046362</name>
</gene>
<feature type="non-terminal residue" evidence="2">
    <location>
        <position position="301"/>
    </location>
</feature>
<dbReference type="InterPro" id="IPR043502">
    <property type="entry name" value="DNA/RNA_pol_sf"/>
</dbReference>
<organism evidence="2 3">
    <name type="scientific">Streblomastix strix</name>
    <dbReference type="NCBI Taxonomy" id="222440"/>
    <lineage>
        <taxon>Eukaryota</taxon>
        <taxon>Metamonada</taxon>
        <taxon>Preaxostyla</taxon>
        <taxon>Oxymonadida</taxon>
        <taxon>Streblomastigidae</taxon>
        <taxon>Streblomastix</taxon>
    </lineage>
</organism>
<reference evidence="2 3" key="1">
    <citation type="submission" date="2019-03" db="EMBL/GenBank/DDBJ databases">
        <title>Single cell metagenomics reveals metabolic interactions within the superorganism composed of flagellate Streblomastix strix and complex community of Bacteroidetes bacteria on its surface.</title>
        <authorList>
            <person name="Treitli S.C."/>
            <person name="Kolisko M."/>
            <person name="Husnik F."/>
            <person name="Keeling P."/>
            <person name="Hampl V."/>
        </authorList>
    </citation>
    <scope>NUCLEOTIDE SEQUENCE [LARGE SCALE GENOMIC DNA]</scope>
    <source>
        <strain evidence="2">ST1C</strain>
    </source>
</reference>